<feature type="region of interest" description="Disordered" evidence="8">
    <location>
        <begin position="57"/>
        <end position="77"/>
    </location>
</feature>
<feature type="region of interest" description="Disordered" evidence="8">
    <location>
        <begin position="1"/>
        <end position="43"/>
    </location>
</feature>
<evidence type="ECO:0000259" key="9">
    <source>
        <dbReference type="PROSITE" id="PS52029"/>
    </source>
</evidence>
<dbReference type="Proteomes" id="UP000268084">
    <property type="component" value="Chromosome"/>
</dbReference>
<dbReference type="CDD" id="cd13432">
    <property type="entry name" value="LDT_IgD_like_2"/>
    <property type="match status" value="1"/>
</dbReference>
<evidence type="ECO:0000313" key="11">
    <source>
        <dbReference type="Proteomes" id="UP000268084"/>
    </source>
</evidence>
<reference evidence="10 11" key="2">
    <citation type="submission" date="2018-12" db="EMBL/GenBank/DDBJ databases">
        <title>Nakamurella antarcticus sp. nov., isolated from Antarctica South Shetland Islands soil.</title>
        <authorList>
            <person name="Peng F."/>
        </authorList>
    </citation>
    <scope>NUCLEOTIDE SEQUENCE [LARGE SCALE GENOMIC DNA]</scope>
    <source>
        <strain evidence="10 11">S14-144</strain>
    </source>
</reference>
<dbReference type="GO" id="GO:0008360">
    <property type="term" value="P:regulation of cell shape"/>
    <property type="evidence" value="ECO:0007669"/>
    <property type="project" value="UniProtKB-UniRule"/>
</dbReference>
<dbReference type="OrthoDB" id="5242354at2"/>
<keyword evidence="3 7" id="KW-0133">Cell shape</keyword>
<dbReference type="AlphaFoldDB" id="A0A3G8ZZU6"/>
<dbReference type="UniPathway" id="UPA00219"/>
<dbReference type="CDD" id="cd16913">
    <property type="entry name" value="YkuD_like"/>
    <property type="match status" value="1"/>
</dbReference>
<organism evidence="10 11">
    <name type="scientific">Nakamurella antarctica</name>
    <dbReference type="NCBI Taxonomy" id="1902245"/>
    <lineage>
        <taxon>Bacteria</taxon>
        <taxon>Bacillati</taxon>
        <taxon>Actinomycetota</taxon>
        <taxon>Actinomycetes</taxon>
        <taxon>Nakamurellales</taxon>
        <taxon>Nakamurellaceae</taxon>
        <taxon>Nakamurella</taxon>
    </lineage>
</organism>
<keyword evidence="4 7" id="KW-0573">Peptidoglycan synthesis</keyword>
<dbReference type="InterPro" id="IPR041280">
    <property type="entry name" value="Big_10"/>
</dbReference>
<feature type="active site" description="Proton donor/acceptor" evidence="7">
    <location>
        <position position="350"/>
    </location>
</feature>
<evidence type="ECO:0000256" key="3">
    <source>
        <dbReference type="ARBA" id="ARBA00022960"/>
    </source>
</evidence>
<feature type="domain" description="L,D-TPase catalytic" evidence="9">
    <location>
        <begin position="269"/>
        <end position="392"/>
    </location>
</feature>
<dbReference type="SUPFAM" id="SSF141523">
    <property type="entry name" value="L,D-transpeptidase catalytic domain-like"/>
    <property type="match status" value="1"/>
</dbReference>
<evidence type="ECO:0000256" key="1">
    <source>
        <dbReference type="ARBA" id="ARBA00004752"/>
    </source>
</evidence>
<dbReference type="PANTHER" id="PTHR30582:SF2">
    <property type="entry name" value="L,D-TRANSPEPTIDASE YCIB-RELATED"/>
    <property type="match status" value="1"/>
</dbReference>
<comment type="pathway">
    <text evidence="1 7">Cell wall biogenesis; peptidoglycan biosynthesis.</text>
</comment>
<evidence type="ECO:0000256" key="7">
    <source>
        <dbReference type="PROSITE-ProRule" id="PRU01373"/>
    </source>
</evidence>
<dbReference type="Pfam" id="PF03734">
    <property type="entry name" value="YkuD"/>
    <property type="match status" value="1"/>
</dbReference>
<dbReference type="InterPro" id="IPR050979">
    <property type="entry name" value="LD-transpeptidase"/>
</dbReference>
<dbReference type="GO" id="GO:0016746">
    <property type="term" value="F:acyltransferase activity"/>
    <property type="evidence" value="ECO:0007669"/>
    <property type="project" value="UniProtKB-KW"/>
</dbReference>
<reference evidence="10 11" key="1">
    <citation type="submission" date="2018-11" db="EMBL/GenBank/DDBJ databases">
        <authorList>
            <person name="Da X."/>
        </authorList>
    </citation>
    <scope>NUCLEOTIDE SEQUENCE [LARGE SCALE GENOMIC DNA]</scope>
    <source>
        <strain evidence="10 11">S14-144</strain>
    </source>
</reference>
<keyword evidence="11" id="KW-1185">Reference proteome</keyword>
<keyword evidence="6 7" id="KW-0961">Cell wall biogenesis/degradation</keyword>
<dbReference type="Gene3D" id="2.60.40.3780">
    <property type="match status" value="1"/>
</dbReference>
<dbReference type="Gene3D" id="2.40.440.10">
    <property type="entry name" value="L,D-transpeptidase catalytic domain-like"/>
    <property type="match status" value="1"/>
</dbReference>
<evidence type="ECO:0000256" key="2">
    <source>
        <dbReference type="ARBA" id="ARBA00022679"/>
    </source>
</evidence>
<dbReference type="InterPro" id="IPR005490">
    <property type="entry name" value="LD_TPept_cat_dom"/>
</dbReference>
<keyword evidence="2" id="KW-0808">Transferase</keyword>
<dbReference type="GO" id="GO:0071555">
    <property type="term" value="P:cell wall organization"/>
    <property type="evidence" value="ECO:0007669"/>
    <property type="project" value="UniProtKB-UniRule"/>
</dbReference>
<evidence type="ECO:0000256" key="6">
    <source>
        <dbReference type="ARBA" id="ARBA00023316"/>
    </source>
</evidence>
<dbReference type="InterPro" id="IPR038063">
    <property type="entry name" value="Transpep_catalytic_dom"/>
</dbReference>
<protein>
    <submittedName>
        <fullName evidence="10">L,D-transpeptidase</fullName>
    </submittedName>
</protein>
<accession>A0A3G8ZZU6</accession>
<name>A0A3G8ZZU6_9ACTN</name>
<dbReference type="EMBL" id="CP034170">
    <property type="protein sequence ID" value="AZI59526.1"/>
    <property type="molecule type" value="Genomic_DNA"/>
</dbReference>
<dbReference type="GO" id="GO:0071972">
    <property type="term" value="F:peptidoglycan L,D-transpeptidase activity"/>
    <property type="evidence" value="ECO:0007669"/>
    <property type="project" value="TreeGrafter"/>
</dbReference>
<sequence length="423" mass="43367">MPLSSSTPASSAVTTPSASVDPTGIATVPAAIPTSPTASASSSSATAVTAAPATASASLSTATPPPPPPASVSSTPPLGAVGISPSTPIVVTVAAGTIKDFALTNPDGKAVAGTVSGDGATWTASEELGYGKVYTAAGSAVGADGVAVLIAGTYTTLTPASGTARTTMSPADGAVVGVATPVMITFGVKPLDRAAIEKGISITTTPAVEGAWAWIQHDGGLWALDYRPQNYWPSGTVVHVEANLYGTDFGNGYWGREDLTSDFTIGRNQVVIADVNSHELVVKRDGNVVATYEASFGRGGGENNDLTTRSGIHVVSEFFETKLMSNPRYGYTNIPEKWAVRISNNGEFIHSNPNSVDAQGTSNVTHGCVNLSIPDAKSYYDSALYGDPVEVSGTDVLLSPSDGDIFDWAVDWDYWKSLSGLNG</sequence>
<dbReference type="Pfam" id="PF17964">
    <property type="entry name" value="Big_10"/>
    <property type="match status" value="1"/>
</dbReference>
<dbReference type="PANTHER" id="PTHR30582">
    <property type="entry name" value="L,D-TRANSPEPTIDASE"/>
    <property type="match status" value="1"/>
</dbReference>
<dbReference type="KEGG" id="nak:EH165_09475"/>
<feature type="active site" description="Nucleophile" evidence="7">
    <location>
        <position position="368"/>
    </location>
</feature>
<proteinExistence type="predicted"/>
<evidence type="ECO:0000256" key="5">
    <source>
        <dbReference type="ARBA" id="ARBA00023315"/>
    </source>
</evidence>
<keyword evidence="5" id="KW-0012">Acyltransferase</keyword>
<dbReference type="GO" id="GO:0005576">
    <property type="term" value="C:extracellular region"/>
    <property type="evidence" value="ECO:0007669"/>
    <property type="project" value="TreeGrafter"/>
</dbReference>
<dbReference type="GO" id="GO:0018104">
    <property type="term" value="P:peptidoglycan-protein cross-linking"/>
    <property type="evidence" value="ECO:0007669"/>
    <property type="project" value="TreeGrafter"/>
</dbReference>
<evidence type="ECO:0000256" key="4">
    <source>
        <dbReference type="ARBA" id="ARBA00022984"/>
    </source>
</evidence>
<dbReference type="PROSITE" id="PS52029">
    <property type="entry name" value="LD_TPASE"/>
    <property type="match status" value="1"/>
</dbReference>
<gene>
    <name evidence="10" type="ORF">EH165_09475</name>
</gene>
<evidence type="ECO:0000256" key="8">
    <source>
        <dbReference type="SAM" id="MobiDB-lite"/>
    </source>
</evidence>
<dbReference type="Gene3D" id="2.60.40.3710">
    <property type="match status" value="1"/>
</dbReference>
<evidence type="ECO:0000313" key="10">
    <source>
        <dbReference type="EMBL" id="AZI59526.1"/>
    </source>
</evidence>